<keyword evidence="3" id="KW-1185">Reference proteome</keyword>
<feature type="region of interest" description="Disordered" evidence="1">
    <location>
        <begin position="119"/>
        <end position="179"/>
    </location>
</feature>
<evidence type="ECO:0000256" key="1">
    <source>
        <dbReference type="SAM" id="MobiDB-lite"/>
    </source>
</evidence>
<organism evidence="2 3">
    <name type="scientific">Nitratireductor rhodophyticola</name>
    <dbReference type="NCBI Taxonomy" id="2854036"/>
    <lineage>
        <taxon>Bacteria</taxon>
        <taxon>Pseudomonadati</taxon>
        <taxon>Pseudomonadota</taxon>
        <taxon>Alphaproteobacteria</taxon>
        <taxon>Hyphomicrobiales</taxon>
        <taxon>Phyllobacteriaceae</taxon>
        <taxon>Nitratireductor</taxon>
    </lineage>
</organism>
<dbReference type="RefSeq" id="WP_223004330.1">
    <property type="nucleotide sequence ID" value="NZ_JAHSQO010000007.1"/>
</dbReference>
<evidence type="ECO:0000313" key="2">
    <source>
        <dbReference type="EMBL" id="MBY8918797.1"/>
    </source>
</evidence>
<comment type="caution">
    <text evidence="2">The sequence shown here is derived from an EMBL/GenBank/DDBJ whole genome shotgun (WGS) entry which is preliminary data.</text>
</comment>
<evidence type="ECO:0008006" key="4">
    <source>
        <dbReference type="Google" id="ProtNLM"/>
    </source>
</evidence>
<gene>
    <name evidence="2" type="ORF">KVG22_19500</name>
</gene>
<reference evidence="2 3" key="1">
    <citation type="submission" date="2021-06" db="EMBL/GenBank/DDBJ databases">
        <title>Nitratireductor porphyridii sp. nov., isolated from a small marine red alga, Porphyridium purpureum in South Korea.</title>
        <authorList>
            <person name="Kim K.H."/>
            <person name="Kristyanto S."/>
            <person name="Jeon C.O."/>
        </authorList>
    </citation>
    <scope>NUCLEOTIDE SEQUENCE [LARGE SCALE GENOMIC DNA]</scope>
    <source>
        <strain evidence="2 3">R6</strain>
    </source>
</reference>
<feature type="compositionally biased region" description="Acidic residues" evidence="1">
    <location>
        <begin position="163"/>
        <end position="173"/>
    </location>
</feature>
<dbReference type="Proteomes" id="UP000777661">
    <property type="component" value="Unassembled WGS sequence"/>
</dbReference>
<evidence type="ECO:0000313" key="3">
    <source>
        <dbReference type="Proteomes" id="UP000777661"/>
    </source>
</evidence>
<feature type="region of interest" description="Disordered" evidence="1">
    <location>
        <begin position="1"/>
        <end position="21"/>
    </location>
</feature>
<accession>A0ABS7RD06</accession>
<proteinExistence type="predicted"/>
<name>A0ABS7RD06_9HYPH</name>
<protein>
    <recommendedName>
        <fullName evidence="4">DUF3486 family protein</fullName>
    </recommendedName>
</protein>
<sequence>MSKSKKTEPATVGHNSEREQFEEQQFLSAFRQIKEHDSDMAGLKGEMAGIYDRIKNLGFTKADVKWAKELEDKDAGDIIATMKRRLRIARMFGHGVARQFDMFDEDRTPIEERAYEEGLAAGKLRKDATNPYGADSKAGQEWQRGLNDGHAFANKDLSHVLNEDDPEFPDEEPTAVAAE</sequence>
<dbReference type="EMBL" id="JAHSQO010000007">
    <property type="protein sequence ID" value="MBY8918797.1"/>
    <property type="molecule type" value="Genomic_DNA"/>
</dbReference>